<dbReference type="Pfam" id="PF02190">
    <property type="entry name" value="LON_substr_bdg"/>
    <property type="match status" value="1"/>
</dbReference>
<protein>
    <submittedName>
        <fullName evidence="2">Lon protease</fullName>
        <ecNumber evidence="2">3.4.21.53</ecNumber>
    </submittedName>
</protein>
<dbReference type="RefSeq" id="WP_145256531.1">
    <property type="nucleotide sequence ID" value="NZ_CP036279.1"/>
</dbReference>
<dbReference type="PANTHER" id="PTHR46732:SF8">
    <property type="entry name" value="ATP-DEPENDENT PROTEASE LA (LON) DOMAIN PROTEIN"/>
    <property type="match status" value="1"/>
</dbReference>
<dbReference type="KEGG" id="knv:Pan216_13790"/>
<name>A0A518B0N3_9BACT</name>
<gene>
    <name evidence="2" type="primary">lon</name>
    <name evidence="2" type="ORF">Pan216_13790</name>
</gene>
<dbReference type="OrthoDB" id="9806457at2"/>
<dbReference type="Gene3D" id="2.30.130.40">
    <property type="entry name" value="LON domain-like"/>
    <property type="match status" value="1"/>
</dbReference>
<dbReference type="AlphaFoldDB" id="A0A518B0N3"/>
<evidence type="ECO:0000259" key="1">
    <source>
        <dbReference type="PROSITE" id="PS51787"/>
    </source>
</evidence>
<dbReference type="SMART" id="SM00464">
    <property type="entry name" value="LON"/>
    <property type="match status" value="1"/>
</dbReference>
<dbReference type="EMBL" id="CP036279">
    <property type="protein sequence ID" value="QDU60537.1"/>
    <property type="molecule type" value="Genomic_DNA"/>
</dbReference>
<dbReference type="SUPFAM" id="SSF88697">
    <property type="entry name" value="PUA domain-like"/>
    <property type="match status" value="1"/>
</dbReference>
<dbReference type="InterPro" id="IPR046336">
    <property type="entry name" value="Lon_prtase_N_sf"/>
</dbReference>
<proteinExistence type="predicted"/>
<dbReference type="Proteomes" id="UP000317093">
    <property type="component" value="Chromosome"/>
</dbReference>
<dbReference type="EC" id="3.4.21.53" evidence="2"/>
<accession>A0A518B0N3</accession>
<organism evidence="2 3">
    <name type="scientific">Kolteria novifilia</name>
    <dbReference type="NCBI Taxonomy" id="2527975"/>
    <lineage>
        <taxon>Bacteria</taxon>
        <taxon>Pseudomonadati</taxon>
        <taxon>Planctomycetota</taxon>
        <taxon>Planctomycetia</taxon>
        <taxon>Kolteriales</taxon>
        <taxon>Kolteriaceae</taxon>
        <taxon>Kolteria</taxon>
    </lineage>
</organism>
<keyword evidence="3" id="KW-1185">Reference proteome</keyword>
<reference evidence="2 3" key="1">
    <citation type="submission" date="2019-02" db="EMBL/GenBank/DDBJ databases">
        <title>Deep-cultivation of Planctomycetes and their phenomic and genomic characterization uncovers novel biology.</title>
        <authorList>
            <person name="Wiegand S."/>
            <person name="Jogler M."/>
            <person name="Boedeker C."/>
            <person name="Pinto D."/>
            <person name="Vollmers J."/>
            <person name="Rivas-Marin E."/>
            <person name="Kohn T."/>
            <person name="Peeters S.H."/>
            <person name="Heuer A."/>
            <person name="Rast P."/>
            <person name="Oberbeckmann S."/>
            <person name="Bunk B."/>
            <person name="Jeske O."/>
            <person name="Meyerdierks A."/>
            <person name="Storesund J.E."/>
            <person name="Kallscheuer N."/>
            <person name="Luecker S."/>
            <person name="Lage O.M."/>
            <person name="Pohl T."/>
            <person name="Merkel B.J."/>
            <person name="Hornburger P."/>
            <person name="Mueller R.-W."/>
            <person name="Bruemmer F."/>
            <person name="Labrenz M."/>
            <person name="Spormann A.M."/>
            <person name="Op den Camp H."/>
            <person name="Overmann J."/>
            <person name="Amann R."/>
            <person name="Jetten M.S.M."/>
            <person name="Mascher T."/>
            <person name="Medema M.H."/>
            <person name="Devos D.P."/>
            <person name="Kaster A.-K."/>
            <person name="Ovreas L."/>
            <person name="Rohde M."/>
            <person name="Galperin M.Y."/>
            <person name="Jogler C."/>
        </authorList>
    </citation>
    <scope>NUCLEOTIDE SEQUENCE [LARGE SCALE GENOMIC DNA]</scope>
    <source>
        <strain evidence="2 3">Pan216</strain>
    </source>
</reference>
<keyword evidence="2" id="KW-0645">Protease</keyword>
<dbReference type="InterPro" id="IPR003111">
    <property type="entry name" value="Lon_prtase_N"/>
</dbReference>
<dbReference type="InterPro" id="IPR015947">
    <property type="entry name" value="PUA-like_sf"/>
</dbReference>
<feature type="domain" description="Lon N-terminal" evidence="1">
    <location>
        <begin position="14"/>
        <end position="207"/>
    </location>
</feature>
<dbReference type="PANTHER" id="PTHR46732">
    <property type="entry name" value="ATP-DEPENDENT PROTEASE LA (LON) DOMAIN PROTEIN"/>
    <property type="match status" value="1"/>
</dbReference>
<keyword evidence="2" id="KW-0378">Hydrolase</keyword>
<dbReference type="Gene3D" id="1.20.58.1480">
    <property type="match status" value="1"/>
</dbReference>
<dbReference type="PROSITE" id="PS51787">
    <property type="entry name" value="LON_N"/>
    <property type="match status" value="1"/>
</dbReference>
<evidence type="ECO:0000313" key="2">
    <source>
        <dbReference type="EMBL" id="QDU60537.1"/>
    </source>
</evidence>
<sequence length="224" mass="25557">MSDRSDQFPGIETVRLFPLPNVVLLPNGLLPLQIFEPRYKQMMEDVLADDRRMAIVLIKEPGPPEPTPIHPVACVGEVFNERRLPDGRFLFVLRGQARVRIDHEIETERLYRTAKVDVLEDELLPQGDMGRKLFQAEILRCLRILLANDDDADAFMGFLSQECRPGPFSDIVAYTARLSPATKQRLLETTSVDDRLQQLQEHLQEVTQGADDADPNDPRHFSKN</sequence>
<evidence type="ECO:0000313" key="3">
    <source>
        <dbReference type="Proteomes" id="UP000317093"/>
    </source>
</evidence>
<dbReference type="GO" id="GO:0004252">
    <property type="term" value="F:serine-type endopeptidase activity"/>
    <property type="evidence" value="ECO:0007669"/>
    <property type="project" value="UniProtKB-EC"/>
</dbReference>
<dbReference type="GO" id="GO:0006508">
    <property type="term" value="P:proteolysis"/>
    <property type="evidence" value="ECO:0007669"/>
    <property type="project" value="UniProtKB-KW"/>
</dbReference>